<gene>
    <name evidence="5" type="ORF">OHC33_010698</name>
</gene>
<feature type="region of interest" description="Disordered" evidence="2">
    <location>
        <begin position="142"/>
        <end position="195"/>
    </location>
</feature>
<proteinExistence type="predicted"/>
<feature type="chain" id="PRO_5043024927" description="Yeast cell wall synthesis Kre9/Knh1-like N-terminal domain-containing protein" evidence="3">
    <location>
        <begin position="18"/>
        <end position="215"/>
    </location>
</feature>
<accession>A0AAN8E7X2</accession>
<evidence type="ECO:0000313" key="5">
    <source>
        <dbReference type="EMBL" id="KAK5948264.1"/>
    </source>
</evidence>
<dbReference type="PANTHER" id="PTHR40633">
    <property type="entry name" value="MATRIX PROTEIN, PUTATIVE (AFU_ORTHOLOGUE AFUA_8G05410)-RELATED"/>
    <property type="match status" value="1"/>
</dbReference>
<comment type="caution">
    <text evidence="5">The sequence shown here is derived from an EMBL/GenBank/DDBJ whole genome shotgun (WGS) entry which is preliminary data.</text>
</comment>
<evidence type="ECO:0000313" key="6">
    <source>
        <dbReference type="Proteomes" id="UP001316803"/>
    </source>
</evidence>
<name>A0AAN8E7X2_9EURO</name>
<dbReference type="Pfam" id="PF10342">
    <property type="entry name" value="Kre9_KNH"/>
    <property type="match status" value="1"/>
</dbReference>
<dbReference type="EMBL" id="JAKLMC020000050">
    <property type="protein sequence ID" value="KAK5948264.1"/>
    <property type="molecule type" value="Genomic_DNA"/>
</dbReference>
<protein>
    <recommendedName>
        <fullName evidence="4">Yeast cell wall synthesis Kre9/Knh1-like N-terminal domain-containing protein</fullName>
    </recommendedName>
</protein>
<reference evidence="5 6" key="1">
    <citation type="submission" date="2022-12" db="EMBL/GenBank/DDBJ databases">
        <title>Genomic features and morphological characterization of a novel Knufia sp. strain isolated from spacecraft assembly facility.</title>
        <authorList>
            <person name="Teixeira M."/>
            <person name="Chander A.M."/>
            <person name="Stajich J.E."/>
            <person name="Venkateswaran K."/>
        </authorList>
    </citation>
    <scope>NUCLEOTIDE SEQUENCE [LARGE SCALE GENOMIC DNA]</scope>
    <source>
        <strain evidence="5 6">FJI-L2-BK-P2</strain>
    </source>
</reference>
<sequence>MRFFGLIFSALAAIALAQTQPNYINIPQGGLNVVAGQPFTITWQNPSSGDVTIRLTQGNNIDAAEAGIELTTVPASAETATFTVPTSVNNGQWNFAIVDNSDPTVVNFSNAFQISGASEVQTSSIPNTPTSASMSMTMTSSASSSASSASSSSSSASASASSSSESASRSSSSSASRTSASETAAATTEAPSTNGAGYARAGGMLAIMAGAIAVF</sequence>
<evidence type="ECO:0000259" key="4">
    <source>
        <dbReference type="Pfam" id="PF10342"/>
    </source>
</evidence>
<feature type="domain" description="Yeast cell wall synthesis Kre9/Knh1-like N-terminal" evidence="4">
    <location>
        <begin position="27"/>
        <end position="114"/>
    </location>
</feature>
<dbReference type="Proteomes" id="UP001316803">
    <property type="component" value="Unassembled WGS sequence"/>
</dbReference>
<organism evidence="5 6">
    <name type="scientific">Knufia fluminis</name>
    <dbReference type="NCBI Taxonomy" id="191047"/>
    <lineage>
        <taxon>Eukaryota</taxon>
        <taxon>Fungi</taxon>
        <taxon>Dikarya</taxon>
        <taxon>Ascomycota</taxon>
        <taxon>Pezizomycotina</taxon>
        <taxon>Eurotiomycetes</taxon>
        <taxon>Chaetothyriomycetidae</taxon>
        <taxon>Chaetothyriales</taxon>
        <taxon>Trichomeriaceae</taxon>
        <taxon>Knufia</taxon>
    </lineage>
</organism>
<dbReference type="InterPro" id="IPR018466">
    <property type="entry name" value="Kre9/Knh1-like_N"/>
</dbReference>
<feature type="signal peptide" evidence="3">
    <location>
        <begin position="1"/>
        <end position="17"/>
    </location>
</feature>
<keyword evidence="6" id="KW-1185">Reference proteome</keyword>
<dbReference type="AlphaFoldDB" id="A0AAN8E7X2"/>
<evidence type="ECO:0000256" key="2">
    <source>
        <dbReference type="SAM" id="MobiDB-lite"/>
    </source>
</evidence>
<evidence type="ECO:0000256" key="3">
    <source>
        <dbReference type="SAM" id="SignalP"/>
    </source>
</evidence>
<keyword evidence="1 3" id="KW-0732">Signal</keyword>
<dbReference type="PANTHER" id="PTHR40633:SF1">
    <property type="entry name" value="GPI ANCHORED SERINE-THREONINE RICH PROTEIN (AFU_ORTHOLOGUE AFUA_1G03630)"/>
    <property type="match status" value="1"/>
</dbReference>
<dbReference type="InterPro" id="IPR052982">
    <property type="entry name" value="SRP1/TIP1-like"/>
</dbReference>
<evidence type="ECO:0000256" key="1">
    <source>
        <dbReference type="ARBA" id="ARBA00022729"/>
    </source>
</evidence>